<evidence type="ECO:0000313" key="11">
    <source>
        <dbReference type="Proteomes" id="UP000298602"/>
    </source>
</evidence>
<dbReference type="AlphaFoldDB" id="A0A4P8L289"/>
<keyword evidence="3" id="KW-0805">Transcription regulation</keyword>
<reference evidence="10 11" key="1">
    <citation type="submission" date="2019-05" db="EMBL/GenBank/DDBJ databases">
        <title>The Complete Genome Sequence of the n-alkane-degrading Desulfoglaeba alkanexedens ALDC reveals multiple alkylsuccinate synthase gene clusters.</title>
        <authorList>
            <person name="Callaghan A.V."/>
            <person name="Davidova I.A."/>
            <person name="Duncan K.E."/>
            <person name="Morris B."/>
            <person name="McInerney M.J."/>
        </authorList>
    </citation>
    <scope>NUCLEOTIDE SEQUENCE [LARGE SCALE GENOMIC DNA]</scope>
    <source>
        <strain evidence="10 11">ALDC</strain>
    </source>
</reference>
<evidence type="ECO:0000256" key="1">
    <source>
        <dbReference type="ARBA" id="ARBA00022741"/>
    </source>
</evidence>
<dbReference type="PROSITE" id="PS00675">
    <property type="entry name" value="SIGMA54_INTERACT_1"/>
    <property type="match status" value="1"/>
</dbReference>
<dbReference type="OrthoDB" id="5413348at2"/>
<keyword evidence="4" id="KW-0238">DNA-binding</keyword>
<dbReference type="SMART" id="SM00091">
    <property type="entry name" value="PAS"/>
    <property type="match status" value="1"/>
</dbReference>
<dbReference type="SUPFAM" id="SSF55785">
    <property type="entry name" value="PYP-like sensor domain (PAS domain)"/>
    <property type="match status" value="1"/>
</dbReference>
<dbReference type="Gene3D" id="1.10.8.60">
    <property type="match status" value="1"/>
</dbReference>
<dbReference type="SUPFAM" id="SSF46689">
    <property type="entry name" value="Homeodomain-like"/>
    <property type="match status" value="1"/>
</dbReference>
<dbReference type="InterPro" id="IPR027417">
    <property type="entry name" value="P-loop_NTPase"/>
</dbReference>
<dbReference type="Gene3D" id="3.40.50.300">
    <property type="entry name" value="P-loop containing nucleotide triphosphate hydrolases"/>
    <property type="match status" value="1"/>
</dbReference>
<dbReference type="GO" id="GO:0006355">
    <property type="term" value="P:regulation of DNA-templated transcription"/>
    <property type="evidence" value="ECO:0007669"/>
    <property type="project" value="InterPro"/>
</dbReference>
<dbReference type="CDD" id="cd00009">
    <property type="entry name" value="AAA"/>
    <property type="match status" value="1"/>
</dbReference>
<protein>
    <submittedName>
        <fullName evidence="10">PAS domain S-box protein</fullName>
    </submittedName>
</protein>
<feature type="domain" description="PAS" evidence="8">
    <location>
        <begin position="10"/>
        <end position="56"/>
    </location>
</feature>
<dbReference type="InterPro" id="IPR009057">
    <property type="entry name" value="Homeodomain-like_sf"/>
</dbReference>
<evidence type="ECO:0000313" key="10">
    <source>
        <dbReference type="EMBL" id="QCQ22008.1"/>
    </source>
</evidence>
<keyword evidence="6" id="KW-0804">Transcription</keyword>
<name>A0A4P8L289_9BACT</name>
<evidence type="ECO:0000259" key="8">
    <source>
        <dbReference type="PROSITE" id="PS50112"/>
    </source>
</evidence>
<dbReference type="Gene3D" id="3.30.450.20">
    <property type="entry name" value="PAS domain"/>
    <property type="match status" value="1"/>
</dbReference>
<keyword evidence="5" id="KW-0010">Activator</keyword>
<evidence type="ECO:0000259" key="9">
    <source>
        <dbReference type="PROSITE" id="PS50113"/>
    </source>
</evidence>
<dbReference type="KEGG" id="dax:FDQ92_07375"/>
<gene>
    <name evidence="10" type="ORF">FDQ92_07375</name>
</gene>
<dbReference type="InterPro" id="IPR003593">
    <property type="entry name" value="AAA+_ATPase"/>
</dbReference>
<dbReference type="PROSITE" id="PS50113">
    <property type="entry name" value="PAC"/>
    <property type="match status" value="1"/>
</dbReference>
<dbReference type="NCBIfam" id="TIGR00229">
    <property type="entry name" value="sensory_box"/>
    <property type="match status" value="1"/>
</dbReference>
<dbReference type="InterPro" id="IPR035965">
    <property type="entry name" value="PAS-like_dom_sf"/>
</dbReference>
<dbReference type="FunFam" id="3.40.50.300:FF:000006">
    <property type="entry name" value="DNA-binding transcriptional regulator NtrC"/>
    <property type="match status" value="1"/>
</dbReference>
<dbReference type="Pfam" id="PF13426">
    <property type="entry name" value="PAS_9"/>
    <property type="match status" value="1"/>
</dbReference>
<dbReference type="Gene3D" id="1.10.10.60">
    <property type="entry name" value="Homeodomain-like"/>
    <property type="match status" value="1"/>
</dbReference>
<dbReference type="GO" id="GO:0005524">
    <property type="term" value="F:ATP binding"/>
    <property type="evidence" value="ECO:0007669"/>
    <property type="project" value="UniProtKB-KW"/>
</dbReference>
<dbReference type="PROSITE" id="PS00676">
    <property type="entry name" value="SIGMA54_INTERACT_2"/>
    <property type="match status" value="1"/>
</dbReference>
<dbReference type="Proteomes" id="UP000298602">
    <property type="component" value="Chromosome"/>
</dbReference>
<sequence length="467" mass="52625">MPEKIHALWNTRFLTQIIESMADGVFTLDTDGRITSWNPAMERICGYTAAEALGQTCRILGCSRCFGRDCPVDHNACGLLREGRAEDNECLLQHRDGHGVPVIKNARAVLDDAGKIIGAVETVTDLTELKKARQAADAALQRLEERFRFANIIGKSKGMQDVFDAIRAAAASRATVLIHGESGTGKELVAAAIHYNSDVAAQPLVTVNCSALSETLLESELFGHTRGAFTGAHRDRIGRFEEADGGTIFLDEIGELSPFIQVKLLRVLQEREIERVGDSRRRRIDIRVIAATHRDLYALVRQGTFREDLYYRLKVFPLWLPPLRERREDIPLLVNHFIGRQNQTTGKRIRGVTQAAMRHLLDYPWPGNVRELENAIEHAFVICRHEEIDTRDLPTEIRPGHRLPPLSATAGPPHHYRAARDLTRERLVELLHASGWNKAEAARRLGISRTAVWKYMKKWEIPLRGED</sequence>
<feature type="domain" description="PAC" evidence="9">
    <location>
        <begin position="86"/>
        <end position="138"/>
    </location>
</feature>
<dbReference type="PROSITE" id="PS50045">
    <property type="entry name" value="SIGMA54_INTERACT_4"/>
    <property type="match status" value="1"/>
</dbReference>
<dbReference type="PROSITE" id="PS50112">
    <property type="entry name" value="PAS"/>
    <property type="match status" value="1"/>
</dbReference>
<dbReference type="InterPro" id="IPR058031">
    <property type="entry name" value="AAA_lid_NorR"/>
</dbReference>
<dbReference type="RefSeq" id="WP_137423977.1">
    <property type="nucleotide sequence ID" value="NZ_CP040098.1"/>
</dbReference>
<keyword evidence="1" id="KW-0547">Nucleotide-binding</keyword>
<evidence type="ECO:0000256" key="4">
    <source>
        <dbReference type="ARBA" id="ARBA00023125"/>
    </source>
</evidence>
<evidence type="ECO:0000256" key="5">
    <source>
        <dbReference type="ARBA" id="ARBA00023159"/>
    </source>
</evidence>
<dbReference type="InterPro" id="IPR000014">
    <property type="entry name" value="PAS"/>
</dbReference>
<dbReference type="InterPro" id="IPR025943">
    <property type="entry name" value="Sigma_54_int_dom_ATP-bd_2"/>
</dbReference>
<dbReference type="GO" id="GO:0043565">
    <property type="term" value="F:sequence-specific DNA binding"/>
    <property type="evidence" value="ECO:0007669"/>
    <property type="project" value="InterPro"/>
</dbReference>
<dbReference type="PROSITE" id="PS00688">
    <property type="entry name" value="SIGMA54_INTERACT_3"/>
    <property type="match status" value="1"/>
</dbReference>
<evidence type="ECO:0000256" key="2">
    <source>
        <dbReference type="ARBA" id="ARBA00022840"/>
    </source>
</evidence>
<proteinExistence type="predicted"/>
<evidence type="ECO:0000256" key="3">
    <source>
        <dbReference type="ARBA" id="ARBA00023015"/>
    </source>
</evidence>
<dbReference type="FunFam" id="1.10.8.60:FF:000014">
    <property type="entry name" value="DNA-binding transcriptional regulator NtrC"/>
    <property type="match status" value="1"/>
</dbReference>
<dbReference type="CDD" id="cd00130">
    <property type="entry name" value="PAS"/>
    <property type="match status" value="1"/>
</dbReference>
<dbReference type="Pfam" id="PF00158">
    <property type="entry name" value="Sigma54_activat"/>
    <property type="match status" value="1"/>
</dbReference>
<dbReference type="InterPro" id="IPR000700">
    <property type="entry name" value="PAS-assoc_C"/>
</dbReference>
<feature type="domain" description="Sigma-54 factor interaction" evidence="7">
    <location>
        <begin position="152"/>
        <end position="381"/>
    </location>
</feature>
<organism evidence="10 11">
    <name type="scientific">Desulfoglaeba alkanexedens ALDC</name>
    <dbReference type="NCBI Taxonomy" id="980445"/>
    <lineage>
        <taxon>Bacteria</taxon>
        <taxon>Pseudomonadati</taxon>
        <taxon>Thermodesulfobacteriota</taxon>
        <taxon>Syntrophobacteria</taxon>
        <taxon>Syntrophobacterales</taxon>
        <taxon>Syntrophobacteraceae</taxon>
        <taxon>Desulfoglaeba</taxon>
    </lineage>
</organism>
<dbReference type="InterPro" id="IPR025662">
    <property type="entry name" value="Sigma_54_int_dom_ATP-bd_1"/>
</dbReference>
<dbReference type="SMART" id="SM00382">
    <property type="entry name" value="AAA"/>
    <property type="match status" value="1"/>
</dbReference>
<accession>A0A4P8L289</accession>
<evidence type="ECO:0000259" key="7">
    <source>
        <dbReference type="PROSITE" id="PS50045"/>
    </source>
</evidence>
<dbReference type="PRINTS" id="PR01590">
    <property type="entry name" value="HTHFIS"/>
</dbReference>
<dbReference type="InterPro" id="IPR002078">
    <property type="entry name" value="Sigma_54_int"/>
</dbReference>
<dbReference type="Pfam" id="PF25601">
    <property type="entry name" value="AAA_lid_14"/>
    <property type="match status" value="1"/>
</dbReference>
<dbReference type="Pfam" id="PF02954">
    <property type="entry name" value="HTH_8"/>
    <property type="match status" value="1"/>
</dbReference>
<keyword evidence="2" id="KW-0067">ATP-binding</keyword>
<keyword evidence="11" id="KW-1185">Reference proteome</keyword>
<dbReference type="PANTHER" id="PTHR32071">
    <property type="entry name" value="TRANSCRIPTIONAL REGULATORY PROTEIN"/>
    <property type="match status" value="1"/>
</dbReference>
<reference evidence="10 11" key="2">
    <citation type="submission" date="2019-05" db="EMBL/GenBank/DDBJ databases">
        <authorList>
            <person name="Suflita J.M."/>
            <person name="Marks C.R."/>
        </authorList>
    </citation>
    <scope>NUCLEOTIDE SEQUENCE [LARGE SCALE GENOMIC DNA]</scope>
    <source>
        <strain evidence="10 11">ALDC</strain>
    </source>
</reference>
<dbReference type="InterPro" id="IPR002197">
    <property type="entry name" value="HTH_Fis"/>
</dbReference>
<dbReference type="EMBL" id="CP040098">
    <property type="protein sequence ID" value="QCQ22008.1"/>
    <property type="molecule type" value="Genomic_DNA"/>
</dbReference>
<dbReference type="SUPFAM" id="SSF52540">
    <property type="entry name" value="P-loop containing nucleoside triphosphate hydrolases"/>
    <property type="match status" value="1"/>
</dbReference>
<evidence type="ECO:0000256" key="6">
    <source>
        <dbReference type="ARBA" id="ARBA00023163"/>
    </source>
</evidence>
<dbReference type="InterPro" id="IPR025944">
    <property type="entry name" value="Sigma_54_int_dom_CS"/>
</dbReference>